<dbReference type="AlphaFoldDB" id="A0AAD4H3E1"/>
<keyword evidence="2" id="KW-1185">Reference proteome</keyword>
<accession>A0AAD4H3E1</accession>
<organism evidence="1 2">
    <name type="scientific">Linnemannia exigua</name>
    <dbReference type="NCBI Taxonomy" id="604196"/>
    <lineage>
        <taxon>Eukaryota</taxon>
        <taxon>Fungi</taxon>
        <taxon>Fungi incertae sedis</taxon>
        <taxon>Mucoromycota</taxon>
        <taxon>Mortierellomycotina</taxon>
        <taxon>Mortierellomycetes</taxon>
        <taxon>Mortierellales</taxon>
        <taxon>Mortierellaceae</taxon>
        <taxon>Linnemannia</taxon>
    </lineage>
</organism>
<sequence>ERKNWAWDHLIDSKQIGQLADGVTIWEGSQLCLSEASTLHNGKAEKLRRDEFKLTRALWDSWVSQVKARRGIAVYGSSTFNDETKLWRLDFCGVFRLPHFDTFFVPLKSIFLPQVSVGSDVAHCQG</sequence>
<dbReference type="Proteomes" id="UP001194580">
    <property type="component" value="Unassembled WGS sequence"/>
</dbReference>
<gene>
    <name evidence="1" type="ORF">BGZ95_001957</name>
</gene>
<protein>
    <submittedName>
        <fullName evidence="1">Uncharacterized protein</fullName>
    </submittedName>
</protein>
<evidence type="ECO:0000313" key="1">
    <source>
        <dbReference type="EMBL" id="KAG0269742.1"/>
    </source>
</evidence>
<feature type="non-terminal residue" evidence="1">
    <location>
        <position position="1"/>
    </location>
</feature>
<proteinExistence type="predicted"/>
<dbReference type="EMBL" id="JAAAIL010001400">
    <property type="protein sequence ID" value="KAG0269742.1"/>
    <property type="molecule type" value="Genomic_DNA"/>
</dbReference>
<evidence type="ECO:0000313" key="2">
    <source>
        <dbReference type="Proteomes" id="UP001194580"/>
    </source>
</evidence>
<comment type="caution">
    <text evidence="1">The sequence shown here is derived from an EMBL/GenBank/DDBJ whole genome shotgun (WGS) entry which is preliminary data.</text>
</comment>
<reference evidence="1" key="1">
    <citation type="journal article" date="2020" name="Fungal Divers.">
        <title>Resolving the Mortierellaceae phylogeny through synthesis of multi-gene phylogenetics and phylogenomics.</title>
        <authorList>
            <person name="Vandepol N."/>
            <person name="Liber J."/>
            <person name="Desiro A."/>
            <person name="Na H."/>
            <person name="Kennedy M."/>
            <person name="Barry K."/>
            <person name="Grigoriev I.V."/>
            <person name="Miller A.N."/>
            <person name="O'Donnell K."/>
            <person name="Stajich J.E."/>
            <person name="Bonito G."/>
        </authorList>
    </citation>
    <scope>NUCLEOTIDE SEQUENCE</scope>
    <source>
        <strain evidence="1">NRRL 28262</strain>
    </source>
</reference>
<name>A0AAD4H3E1_9FUNG</name>